<dbReference type="Pfam" id="PF01842">
    <property type="entry name" value="ACT"/>
    <property type="match status" value="1"/>
</dbReference>
<dbReference type="Gene3D" id="3.40.190.10">
    <property type="entry name" value="Periplasmic binding protein-like II"/>
    <property type="match status" value="2"/>
</dbReference>
<dbReference type="GO" id="GO:0004106">
    <property type="term" value="F:chorismate mutase activity"/>
    <property type="evidence" value="ECO:0007669"/>
    <property type="project" value="UniProtKB-EC"/>
</dbReference>
<dbReference type="InterPro" id="IPR002701">
    <property type="entry name" value="CM_II_prokaryot"/>
</dbReference>
<dbReference type="InterPro" id="IPR001086">
    <property type="entry name" value="Preph_deHydtase"/>
</dbReference>
<dbReference type="InterPro" id="IPR002912">
    <property type="entry name" value="ACT_dom"/>
</dbReference>
<evidence type="ECO:0000313" key="24">
    <source>
        <dbReference type="Proteomes" id="UP000180254"/>
    </source>
</evidence>
<keyword evidence="14" id="KW-0456">Lyase</keyword>
<dbReference type="InterPro" id="IPR008242">
    <property type="entry name" value="Chor_mutase/pphenate_deHydtase"/>
</dbReference>
<dbReference type="CDD" id="cd04905">
    <property type="entry name" value="ACT_CM-PDT"/>
    <property type="match status" value="1"/>
</dbReference>
<evidence type="ECO:0000259" key="21">
    <source>
        <dbReference type="PROSITE" id="PS51171"/>
    </source>
</evidence>
<dbReference type="InterPro" id="IPR036979">
    <property type="entry name" value="CM_dom_sf"/>
</dbReference>
<dbReference type="EC" id="4.2.1.51" evidence="6"/>
<dbReference type="GO" id="GO:0009094">
    <property type="term" value="P:L-phenylalanine biosynthetic process"/>
    <property type="evidence" value="ECO:0007669"/>
    <property type="project" value="UniProtKB-UniPathway"/>
</dbReference>
<feature type="domain" description="Chorismate mutase" evidence="20">
    <location>
        <begin position="1"/>
        <end position="87"/>
    </location>
</feature>
<dbReference type="Gene3D" id="1.20.59.10">
    <property type="entry name" value="Chorismate mutase"/>
    <property type="match status" value="1"/>
</dbReference>
<evidence type="ECO:0000256" key="10">
    <source>
        <dbReference type="ARBA" id="ARBA00022605"/>
    </source>
</evidence>
<dbReference type="SMART" id="SM00830">
    <property type="entry name" value="CM_2"/>
    <property type="match status" value="1"/>
</dbReference>
<reference evidence="23 24" key="1">
    <citation type="submission" date="2016-09" db="EMBL/GenBank/DDBJ databases">
        <title>Genome sequence of Eubacterium angustum.</title>
        <authorList>
            <person name="Poehlein A."/>
            <person name="Daniel R."/>
        </authorList>
    </citation>
    <scope>NUCLEOTIDE SEQUENCE [LARGE SCALE GENOMIC DNA]</scope>
    <source>
        <strain evidence="23 24">DSM 1989</strain>
    </source>
</reference>
<dbReference type="UniPathway" id="UPA00121">
    <property type="reaction ID" value="UER00345"/>
</dbReference>
<evidence type="ECO:0000256" key="18">
    <source>
        <dbReference type="ARBA" id="ARBA00047848"/>
    </source>
</evidence>
<evidence type="ECO:0000256" key="16">
    <source>
        <dbReference type="ARBA" id="ARBA00031175"/>
    </source>
</evidence>
<dbReference type="GO" id="GO:0004664">
    <property type="term" value="F:prephenate dehydratase activity"/>
    <property type="evidence" value="ECO:0007669"/>
    <property type="project" value="UniProtKB-EC"/>
</dbReference>
<name>A0A1S1V4Z6_9FIRM</name>
<dbReference type="AlphaFoldDB" id="A0A1S1V4Z6"/>
<evidence type="ECO:0000256" key="17">
    <source>
        <dbReference type="ARBA" id="ARBA00031520"/>
    </source>
</evidence>
<dbReference type="InterPro" id="IPR036263">
    <property type="entry name" value="Chorismate_II_sf"/>
</dbReference>
<dbReference type="SUPFAM" id="SSF55021">
    <property type="entry name" value="ACT-like"/>
    <property type="match status" value="1"/>
</dbReference>
<dbReference type="PROSITE" id="PS51168">
    <property type="entry name" value="CHORISMATE_MUT_2"/>
    <property type="match status" value="1"/>
</dbReference>
<dbReference type="UniPathway" id="UPA00120">
    <property type="reaction ID" value="UER00203"/>
</dbReference>
<dbReference type="Proteomes" id="UP000180254">
    <property type="component" value="Unassembled WGS sequence"/>
</dbReference>
<evidence type="ECO:0000256" key="15">
    <source>
        <dbReference type="ARBA" id="ARBA00023268"/>
    </source>
</evidence>
<comment type="function">
    <text evidence="2">Catalyzes the Claisen rearrangement of chorismate to prephenate and the decarboxylation/dehydration of prephenate to phenylpyruvate.</text>
</comment>
<keyword evidence="12" id="KW-0584">Phenylalanine biosynthesis</keyword>
<evidence type="ECO:0000256" key="14">
    <source>
        <dbReference type="ARBA" id="ARBA00023239"/>
    </source>
</evidence>
<dbReference type="Pfam" id="PF00800">
    <property type="entry name" value="PDT"/>
    <property type="match status" value="1"/>
</dbReference>
<comment type="subcellular location">
    <subcellularLocation>
        <location evidence="3">Cytoplasm</location>
    </subcellularLocation>
</comment>
<dbReference type="SUPFAM" id="SSF53850">
    <property type="entry name" value="Periplasmic binding protein-like II"/>
    <property type="match status" value="1"/>
</dbReference>
<dbReference type="RefSeq" id="WP_071064012.1">
    <property type="nucleotide sequence ID" value="NZ_MKIE01000008.1"/>
</dbReference>
<keyword evidence="13" id="KW-0413">Isomerase</keyword>
<evidence type="ECO:0000256" key="12">
    <source>
        <dbReference type="ARBA" id="ARBA00023222"/>
    </source>
</evidence>
<evidence type="ECO:0000259" key="22">
    <source>
        <dbReference type="PROSITE" id="PS51671"/>
    </source>
</evidence>
<feature type="site" description="Essential for prephenate dehydratase activity" evidence="19">
    <location>
        <position position="285"/>
    </location>
</feature>
<dbReference type="Pfam" id="PF01817">
    <property type="entry name" value="CM_2"/>
    <property type="match status" value="1"/>
</dbReference>
<evidence type="ECO:0000256" key="3">
    <source>
        <dbReference type="ARBA" id="ARBA00004496"/>
    </source>
</evidence>
<dbReference type="PANTHER" id="PTHR21022">
    <property type="entry name" value="PREPHENATE DEHYDRATASE P PROTEIN"/>
    <property type="match status" value="1"/>
</dbReference>
<comment type="catalytic activity">
    <reaction evidence="1">
        <text>chorismate = prephenate</text>
        <dbReference type="Rhea" id="RHEA:13897"/>
        <dbReference type="ChEBI" id="CHEBI:29748"/>
        <dbReference type="ChEBI" id="CHEBI:29934"/>
        <dbReference type="EC" id="5.4.99.5"/>
    </reaction>
</comment>
<gene>
    <name evidence="23" type="primary">pheA</name>
    <name evidence="23" type="ORF">EUAN_19200</name>
</gene>
<protein>
    <recommendedName>
        <fullName evidence="7">Bifunctional chorismate mutase/prephenate dehydratase</fullName>
        <ecNumber evidence="6">4.2.1.51</ecNumber>
    </recommendedName>
    <alternativeName>
        <fullName evidence="17">Chorismate mutase-prephenate dehydratase</fullName>
    </alternativeName>
    <alternativeName>
        <fullName evidence="8">Prephenate dehydratase</fullName>
    </alternativeName>
    <alternativeName>
        <fullName evidence="16">p-protein</fullName>
    </alternativeName>
</protein>
<evidence type="ECO:0000256" key="6">
    <source>
        <dbReference type="ARBA" id="ARBA00013147"/>
    </source>
</evidence>
<dbReference type="InterPro" id="IPR011279">
    <property type="entry name" value="Chorismate_mutase_GmP"/>
</dbReference>
<dbReference type="SUPFAM" id="SSF48600">
    <property type="entry name" value="Chorismate mutase II"/>
    <property type="match status" value="1"/>
</dbReference>
<dbReference type="OrthoDB" id="9802281at2"/>
<dbReference type="EMBL" id="MKIE01000008">
    <property type="protein sequence ID" value="OHW61741.1"/>
    <property type="molecule type" value="Genomic_DNA"/>
</dbReference>
<feature type="domain" description="Prephenate dehydratase" evidence="21">
    <location>
        <begin position="115"/>
        <end position="292"/>
    </location>
</feature>
<dbReference type="GO" id="GO:0005737">
    <property type="term" value="C:cytoplasm"/>
    <property type="evidence" value="ECO:0007669"/>
    <property type="project" value="UniProtKB-SubCell"/>
</dbReference>
<dbReference type="NCBIfam" id="TIGR01805">
    <property type="entry name" value="CM_mono_grmpos"/>
    <property type="match status" value="1"/>
</dbReference>
<evidence type="ECO:0000256" key="2">
    <source>
        <dbReference type="ARBA" id="ARBA00002364"/>
    </source>
</evidence>
<dbReference type="Gene3D" id="3.30.70.260">
    <property type="match status" value="1"/>
</dbReference>
<evidence type="ECO:0000256" key="19">
    <source>
        <dbReference type="PIRSR" id="PIRSR001500-2"/>
    </source>
</evidence>
<accession>A0A1S1V4Z6</accession>
<evidence type="ECO:0000313" key="23">
    <source>
        <dbReference type="EMBL" id="OHW61741.1"/>
    </source>
</evidence>
<keyword evidence="24" id="KW-1185">Reference proteome</keyword>
<keyword evidence="9" id="KW-0963">Cytoplasm</keyword>
<dbReference type="PANTHER" id="PTHR21022:SF19">
    <property type="entry name" value="PREPHENATE DEHYDRATASE-RELATED"/>
    <property type="match status" value="1"/>
</dbReference>
<evidence type="ECO:0000256" key="9">
    <source>
        <dbReference type="ARBA" id="ARBA00022490"/>
    </source>
</evidence>
<dbReference type="PROSITE" id="PS51171">
    <property type="entry name" value="PREPHENATE_DEHYDR_3"/>
    <property type="match status" value="1"/>
</dbReference>
<evidence type="ECO:0000256" key="5">
    <source>
        <dbReference type="ARBA" id="ARBA00004817"/>
    </source>
</evidence>
<dbReference type="GO" id="GO:0046417">
    <property type="term" value="P:chorismate metabolic process"/>
    <property type="evidence" value="ECO:0007669"/>
    <property type="project" value="InterPro"/>
</dbReference>
<evidence type="ECO:0000256" key="8">
    <source>
        <dbReference type="ARBA" id="ARBA00021872"/>
    </source>
</evidence>
<feature type="domain" description="ACT" evidence="22">
    <location>
        <begin position="304"/>
        <end position="379"/>
    </location>
</feature>
<comment type="pathway">
    <text evidence="4">Amino-acid biosynthesis; L-phenylalanine biosynthesis; phenylpyruvate from prephenate: step 1/1.</text>
</comment>
<dbReference type="NCBIfam" id="NF008865">
    <property type="entry name" value="PRK11898.1"/>
    <property type="match status" value="1"/>
</dbReference>
<dbReference type="InterPro" id="IPR045865">
    <property type="entry name" value="ACT-like_dom_sf"/>
</dbReference>
<comment type="catalytic activity">
    <reaction evidence="18">
        <text>prephenate + H(+) = 3-phenylpyruvate + CO2 + H2O</text>
        <dbReference type="Rhea" id="RHEA:21648"/>
        <dbReference type="ChEBI" id="CHEBI:15377"/>
        <dbReference type="ChEBI" id="CHEBI:15378"/>
        <dbReference type="ChEBI" id="CHEBI:16526"/>
        <dbReference type="ChEBI" id="CHEBI:18005"/>
        <dbReference type="ChEBI" id="CHEBI:29934"/>
        <dbReference type="EC" id="4.2.1.51"/>
    </reaction>
</comment>
<evidence type="ECO:0000256" key="4">
    <source>
        <dbReference type="ARBA" id="ARBA00004741"/>
    </source>
</evidence>
<organism evidence="23 24">
    <name type="scientific">Andreesenia angusta</name>
    <dbReference type="NCBI Taxonomy" id="39480"/>
    <lineage>
        <taxon>Bacteria</taxon>
        <taxon>Bacillati</taxon>
        <taxon>Bacillota</taxon>
        <taxon>Tissierellia</taxon>
        <taxon>Tissierellales</taxon>
        <taxon>Gottschalkiaceae</taxon>
        <taxon>Andreesenia</taxon>
    </lineage>
</organism>
<evidence type="ECO:0000256" key="7">
    <source>
        <dbReference type="ARBA" id="ARBA00014401"/>
    </source>
</evidence>
<keyword evidence="11" id="KW-0057">Aromatic amino acid biosynthesis</keyword>
<keyword evidence="10" id="KW-0028">Amino-acid biosynthesis</keyword>
<evidence type="ECO:0000256" key="11">
    <source>
        <dbReference type="ARBA" id="ARBA00023141"/>
    </source>
</evidence>
<comment type="caution">
    <text evidence="23">The sequence shown here is derived from an EMBL/GenBank/DDBJ whole genome shotgun (WGS) entry which is preliminary data.</text>
</comment>
<comment type="pathway">
    <text evidence="5">Metabolic intermediate biosynthesis; prephenate biosynthesis; prephenate from chorismate: step 1/1.</text>
</comment>
<dbReference type="PROSITE" id="PS51671">
    <property type="entry name" value="ACT"/>
    <property type="match status" value="1"/>
</dbReference>
<sequence>MNLDDIRVQIDEIDEKLTALFEKRMDLVLQVAKYKEETGQKIFDSEREKKVIDKNKGYLKNKAYEKSLEDFYNDMMAISRKFQAKQIFSSDIEDISDSEVEKIVKLAKTRKASPKVCYQGVPGAYSEEALIATFGPDTERVNVKEFEDVFNKLQEEDIDYGILPIENSSTGSISEVYDLMREYGYYVVGETSIKVDQNLLGVPGTSLEDIAEVYSHPQGLKQSEEFLKQHGDWKLVPFRNTAESAKLVSESGSKEKAAIASRRAAELYGLEVVEPSINYNNNNHTRFVIIGKNLEINDDANKVSIIFAAPHKAGALYGALSYFAENNLNMQRIESRPVIEKSWEYFFYIDFEGNLKDENLKKAIVEIERNSTYFKLLGNYKSHI</sequence>
<evidence type="ECO:0000256" key="13">
    <source>
        <dbReference type="ARBA" id="ARBA00023235"/>
    </source>
</evidence>
<dbReference type="STRING" id="39480.EUAN_19200"/>
<keyword evidence="15" id="KW-0511">Multifunctional enzyme</keyword>
<proteinExistence type="predicted"/>
<dbReference type="PIRSF" id="PIRSF001500">
    <property type="entry name" value="Chor_mut_pdt_Ppr"/>
    <property type="match status" value="1"/>
</dbReference>
<evidence type="ECO:0000259" key="20">
    <source>
        <dbReference type="PROSITE" id="PS51168"/>
    </source>
</evidence>
<evidence type="ECO:0000256" key="1">
    <source>
        <dbReference type="ARBA" id="ARBA00000824"/>
    </source>
</evidence>
<dbReference type="CDD" id="cd13631">
    <property type="entry name" value="PBP2_Ct-PDT_like"/>
    <property type="match status" value="1"/>
</dbReference>